<evidence type="ECO:0000313" key="3">
    <source>
        <dbReference type="Proteomes" id="UP001215598"/>
    </source>
</evidence>
<feature type="region of interest" description="Disordered" evidence="1">
    <location>
        <begin position="15"/>
        <end position="35"/>
    </location>
</feature>
<feature type="compositionally biased region" description="Pro residues" evidence="1">
    <location>
        <begin position="15"/>
        <end position="27"/>
    </location>
</feature>
<dbReference type="EMBL" id="JARKIB010000040">
    <property type="protein sequence ID" value="KAJ7759121.1"/>
    <property type="molecule type" value="Genomic_DNA"/>
</dbReference>
<feature type="compositionally biased region" description="Low complexity" evidence="1">
    <location>
        <begin position="106"/>
        <end position="115"/>
    </location>
</feature>
<dbReference type="AlphaFoldDB" id="A0AAD7J803"/>
<accession>A0AAD7J803</accession>
<sequence length="207" mass="21927">MHRGPPRPVCVTIIPPSPFTPPPPPPRARARRRRLAHRDEGHVELPLEGARARLHAPGPKRNPVRLGAAVGLGLAPIAIAIAKGAEVSGGPPCHASDGYGECGVNSRGSRSPSRSRCSRSRSRSRSRSLCSLSLSRSRSRCSQWSLGATGGPGCLSAFMGAPYIDDRSGYKLFLVPADARGAWAAARTGTHLPPAGDILDSHSHDYR</sequence>
<dbReference type="Proteomes" id="UP001215598">
    <property type="component" value="Unassembled WGS sequence"/>
</dbReference>
<feature type="region of interest" description="Disordered" evidence="1">
    <location>
        <begin position="101"/>
        <end position="120"/>
    </location>
</feature>
<evidence type="ECO:0000256" key="1">
    <source>
        <dbReference type="SAM" id="MobiDB-lite"/>
    </source>
</evidence>
<protein>
    <submittedName>
        <fullName evidence="2">Uncharacterized protein</fullName>
    </submittedName>
</protein>
<keyword evidence="3" id="KW-1185">Reference proteome</keyword>
<comment type="caution">
    <text evidence="2">The sequence shown here is derived from an EMBL/GenBank/DDBJ whole genome shotgun (WGS) entry which is preliminary data.</text>
</comment>
<evidence type="ECO:0000313" key="2">
    <source>
        <dbReference type="EMBL" id="KAJ7759121.1"/>
    </source>
</evidence>
<name>A0AAD7J803_9AGAR</name>
<proteinExistence type="predicted"/>
<reference evidence="2" key="1">
    <citation type="submission" date="2023-03" db="EMBL/GenBank/DDBJ databases">
        <title>Massive genome expansion in bonnet fungi (Mycena s.s.) driven by repeated elements and novel gene families across ecological guilds.</title>
        <authorList>
            <consortium name="Lawrence Berkeley National Laboratory"/>
            <person name="Harder C.B."/>
            <person name="Miyauchi S."/>
            <person name="Viragh M."/>
            <person name="Kuo A."/>
            <person name="Thoen E."/>
            <person name="Andreopoulos B."/>
            <person name="Lu D."/>
            <person name="Skrede I."/>
            <person name="Drula E."/>
            <person name="Henrissat B."/>
            <person name="Morin E."/>
            <person name="Kohler A."/>
            <person name="Barry K."/>
            <person name="LaButti K."/>
            <person name="Morin E."/>
            <person name="Salamov A."/>
            <person name="Lipzen A."/>
            <person name="Mereny Z."/>
            <person name="Hegedus B."/>
            <person name="Baldrian P."/>
            <person name="Stursova M."/>
            <person name="Weitz H."/>
            <person name="Taylor A."/>
            <person name="Grigoriev I.V."/>
            <person name="Nagy L.G."/>
            <person name="Martin F."/>
            <person name="Kauserud H."/>
        </authorList>
    </citation>
    <scope>NUCLEOTIDE SEQUENCE</scope>
    <source>
        <strain evidence="2">CBHHK182m</strain>
    </source>
</reference>
<gene>
    <name evidence="2" type="ORF">B0H16DRAFT_1885048</name>
</gene>
<organism evidence="2 3">
    <name type="scientific">Mycena metata</name>
    <dbReference type="NCBI Taxonomy" id="1033252"/>
    <lineage>
        <taxon>Eukaryota</taxon>
        <taxon>Fungi</taxon>
        <taxon>Dikarya</taxon>
        <taxon>Basidiomycota</taxon>
        <taxon>Agaricomycotina</taxon>
        <taxon>Agaricomycetes</taxon>
        <taxon>Agaricomycetidae</taxon>
        <taxon>Agaricales</taxon>
        <taxon>Marasmiineae</taxon>
        <taxon>Mycenaceae</taxon>
        <taxon>Mycena</taxon>
    </lineage>
</organism>